<evidence type="ECO:0000313" key="1">
    <source>
        <dbReference type="EMBL" id="CAG9126108.1"/>
    </source>
</evidence>
<dbReference type="InterPro" id="IPR019540">
    <property type="entry name" value="PtdIno-glycan_biosynth_class_S"/>
</dbReference>
<dbReference type="InterPro" id="IPR043502">
    <property type="entry name" value="DNA/RNA_pol_sf"/>
</dbReference>
<evidence type="ECO:0000313" key="2">
    <source>
        <dbReference type="Proteomes" id="UP000653454"/>
    </source>
</evidence>
<dbReference type="SUPFAM" id="SSF56672">
    <property type="entry name" value="DNA/RNA polymerases"/>
    <property type="match status" value="1"/>
</dbReference>
<organism evidence="1 2">
    <name type="scientific">Plutella xylostella</name>
    <name type="common">Diamondback moth</name>
    <name type="synonym">Plutella maculipennis</name>
    <dbReference type="NCBI Taxonomy" id="51655"/>
    <lineage>
        <taxon>Eukaryota</taxon>
        <taxon>Metazoa</taxon>
        <taxon>Ecdysozoa</taxon>
        <taxon>Arthropoda</taxon>
        <taxon>Hexapoda</taxon>
        <taxon>Insecta</taxon>
        <taxon>Pterygota</taxon>
        <taxon>Neoptera</taxon>
        <taxon>Endopterygota</taxon>
        <taxon>Lepidoptera</taxon>
        <taxon>Glossata</taxon>
        <taxon>Ditrysia</taxon>
        <taxon>Yponomeutoidea</taxon>
        <taxon>Plutellidae</taxon>
        <taxon>Plutella</taxon>
    </lineage>
</organism>
<protein>
    <submittedName>
        <fullName evidence="1">(diamondback moth) hypothetical protein</fullName>
    </submittedName>
</protein>
<dbReference type="EMBL" id="CAJHNJ030000032">
    <property type="protein sequence ID" value="CAG9126108.1"/>
    <property type="molecule type" value="Genomic_DNA"/>
</dbReference>
<sequence length="1335" mass="151088">MEEQLKPLKAQRGYAKGKYSEYVTFIEIFKSVIHNDKSLDNVQKLYYLRSYLQGEPFDLVKNLPLNSASYEEAMQLLSKRFYNKYQIVNEHVNTLLDLEKLPKYAGANDLRTFVSVVNQTMSALTNLQVNVDDKDPFLLGILQRKLDTYSWRSYQLERNLENDPTVQDFLSYLERRALALENTDHSETATSGKRQPASITKSKVTLATTTNSTMECLYSRVKVFAKNGQEVHIKCILDSGSQVSLITARAVEVLGFTPEQNNLNLIGVAGNNNKVSYCLPLQVHSLTTNFSTLVDCHVVEKITCKLPQSPVDLKNLNIPAGITLADPSFNQPSEINMLIGAGVFFQVLLQLEEAQRSPSTNHQLPSSSPSIINTKFGHVIAGALTDTIIKDQVVSLFCAKCESDVSDNIKKLWEVESVPELLKERDSEQELAEKLFVSSVKLENNKFTVDLPLKIETGNINESLGNSFDLALHRFLSLEKRLQKNINLLTNYQKFIDDYVALGHGHYVDINSYNFNEDPIYFVPHHSVINENSKSTPMRVVFDCSMKTNKKISLNDILLNGPTVQKELFDIVLLYRYGEYTLSSDIKKMFRNILVNPEHTSLQNILWRDNSSQAIRCIRLDTVSYGMKSSSYLATRCLFELAKTHEHDLPLAAFIIKNCTYVDDIIYSCSDLNQLIEAKRQLCEMLSYGSFSLHKWASNTPSILADIPEAEQQFSQLELQKGNYSMKALGLNLDVQKDCFIINSPVPFNEEVITKREVLSYISKFYDPLGFAGPIVIKAKSIISRIWSNNTAWDERIPAELADEWLQFVRSLAAMQPININRYIPTKTAVTEQLIGFADASSTTGYGCCIYHRVVDKTGKAKLYLLCSKSRVNPRANPLTIPRLELNAALLLSTLMERVYNTLHENVKIDDVYLFTDSKITLAWIQTETTKLQAYVSNRVGVIQQKTNKWPWLYVPSTANPADLISRGISPQELPNSALWWEGPEFLQSEYKFESKDLELPVSLPEMKKSKTTPLPAKVVLTTGIEQDILSEILNKYSNIDKMTRVIAYILRFCNNLKSGTKIHDKTLTPDELQHALHLIIKHEQSIYFCDEINSLRKGNCVRGPLKSLHPFLDKDGLIRVGGRLDNSDIPLSQKHPIILAQKSRITELIIQNIINLRVHKKLLPPALHQSLGVVADDQEALEAVLEALGGAHDQLLVVQRPVLRQHVWVADESVVFFRDAKASQTLARVLNSWIYQLPVLRDSVAARAAQVPRRTRFPPSARYHIVLSVVHPDPAGADVRFDAGDAVEDYIGTFVDELSELHNFTLKSQWIHLLDFNFQAKEVTTVYPLMSVQS</sequence>
<dbReference type="Pfam" id="PF05380">
    <property type="entry name" value="Peptidase_A17"/>
    <property type="match status" value="1"/>
</dbReference>
<accession>A0A8S4FFY8</accession>
<dbReference type="PANTHER" id="PTHR47331">
    <property type="entry name" value="PHD-TYPE DOMAIN-CONTAINING PROTEIN"/>
    <property type="match status" value="1"/>
</dbReference>
<dbReference type="Pfam" id="PF10510">
    <property type="entry name" value="PIG-S"/>
    <property type="match status" value="1"/>
</dbReference>
<dbReference type="GO" id="GO:0071897">
    <property type="term" value="P:DNA biosynthetic process"/>
    <property type="evidence" value="ECO:0007669"/>
    <property type="project" value="UniProtKB-ARBA"/>
</dbReference>
<name>A0A8S4FFY8_PLUXY</name>
<dbReference type="PANTHER" id="PTHR47331:SF1">
    <property type="entry name" value="GAG-LIKE PROTEIN"/>
    <property type="match status" value="1"/>
</dbReference>
<reference evidence="1" key="1">
    <citation type="submission" date="2020-11" db="EMBL/GenBank/DDBJ databases">
        <authorList>
            <person name="Whiteford S."/>
        </authorList>
    </citation>
    <scope>NUCLEOTIDE SEQUENCE</scope>
</reference>
<keyword evidence="2" id="KW-1185">Reference proteome</keyword>
<dbReference type="Pfam" id="PF03564">
    <property type="entry name" value="DUF1759"/>
    <property type="match status" value="1"/>
</dbReference>
<comment type="caution">
    <text evidence="1">The sequence shown here is derived from an EMBL/GenBank/DDBJ whole genome shotgun (WGS) entry which is preliminary data.</text>
</comment>
<gene>
    <name evidence="1" type="ORF">PLXY2_LOCUS8532</name>
</gene>
<dbReference type="InterPro" id="IPR008042">
    <property type="entry name" value="Retrotrans_Pao"/>
</dbReference>
<dbReference type="GO" id="GO:0016255">
    <property type="term" value="P:attachment of GPI anchor to protein"/>
    <property type="evidence" value="ECO:0007669"/>
    <property type="project" value="InterPro"/>
</dbReference>
<dbReference type="GO" id="GO:0042765">
    <property type="term" value="C:GPI-anchor transamidase complex"/>
    <property type="evidence" value="ECO:0007669"/>
    <property type="project" value="InterPro"/>
</dbReference>
<proteinExistence type="predicted"/>
<dbReference type="Proteomes" id="UP000653454">
    <property type="component" value="Unassembled WGS sequence"/>
</dbReference>
<dbReference type="InterPro" id="IPR005312">
    <property type="entry name" value="DUF1759"/>
</dbReference>